<keyword evidence="3" id="KW-1185">Reference proteome</keyword>
<evidence type="ECO:0000313" key="2">
    <source>
        <dbReference type="EMBL" id="VDD90227.1"/>
    </source>
</evidence>
<gene>
    <name evidence="2" type="ORF">EVEC_LOCUS4978</name>
</gene>
<evidence type="ECO:0000313" key="4">
    <source>
        <dbReference type="WBParaSite" id="EVEC_0000534701-mRNA-1"/>
    </source>
</evidence>
<organism evidence="4">
    <name type="scientific">Enterobius vermicularis</name>
    <name type="common">Human pinworm</name>
    <dbReference type="NCBI Taxonomy" id="51028"/>
    <lineage>
        <taxon>Eukaryota</taxon>
        <taxon>Metazoa</taxon>
        <taxon>Ecdysozoa</taxon>
        <taxon>Nematoda</taxon>
        <taxon>Chromadorea</taxon>
        <taxon>Rhabditida</taxon>
        <taxon>Spirurina</taxon>
        <taxon>Oxyuridomorpha</taxon>
        <taxon>Oxyuroidea</taxon>
        <taxon>Oxyuridae</taxon>
        <taxon>Enterobius</taxon>
    </lineage>
</organism>
<dbReference type="InterPro" id="IPR036291">
    <property type="entry name" value="NAD(P)-bd_dom_sf"/>
</dbReference>
<dbReference type="InterPro" id="IPR002347">
    <property type="entry name" value="SDR_fam"/>
</dbReference>
<dbReference type="OrthoDB" id="2102561at2759"/>
<accession>A0A0N4V565</accession>
<dbReference type="Gene3D" id="3.40.50.720">
    <property type="entry name" value="NAD(P)-binding Rossmann-like Domain"/>
    <property type="match status" value="1"/>
</dbReference>
<dbReference type="GO" id="GO:0016491">
    <property type="term" value="F:oxidoreductase activity"/>
    <property type="evidence" value="ECO:0007669"/>
    <property type="project" value="TreeGrafter"/>
</dbReference>
<dbReference type="PANTHER" id="PTHR43313:SF1">
    <property type="entry name" value="3BETA-HYDROXYSTEROID DEHYDROGENASE DHS-16"/>
    <property type="match status" value="1"/>
</dbReference>
<sequence>MPEIEITGALARMLLILLASFVIFLHLLWWFFVAKLSVDNIEKRAVLVTGSGSGFGKAFVGKCLDEGMTVFAGCHRQVSADKLIEEFKGKKGHLEAFQMDVTSDESVNKTKEFIEKKLQTLKKEFWAVVNNAGAYEPCLCDAFADLDLYKRMMEVNGYGVIRVTHAFRPLIKRSK</sequence>
<dbReference type="Proteomes" id="UP000274131">
    <property type="component" value="Unassembled WGS sequence"/>
</dbReference>
<dbReference type="EMBL" id="UXUI01008016">
    <property type="protein sequence ID" value="VDD90227.1"/>
    <property type="molecule type" value="Genomic_DNA"/>
</dbReference>
<dbReference type="GO" id="GO:0008202">
    <property type="term" value="P:steroid metabolic process"/>
    <property type="evidence" value="ECO:0007669"/>
    <property type="project" value="TreeGrafter"/>
</dbReference>
<protein>
    <submittedName>
        <fullName evidence="4">Estradiol 17-beta-dehydrogenase 2</fullName>
    </submittedName>
</protein>
<keyword evidence="1" id="KW-0812">Transmembrane</keyword>
<proteinExistence type="predicted"/>
<dbReference type="PANTHER" id="PTHR43313">
    <property type="entry name" value="SHORT-CHAIN DEHYDROGENASE/REDUCTASE FAMILY 9C"/>
    <property type="match status" value="1"/>
</dbReference>
<name>A0A0N4V565_ENTVE</name>
<dbReference type="Pfam" id="PF00106">
    <property type="entry name" value="adh_short"/>
    <property type="match status" value="1"/>
</dbReference>
<evidence type="ECO:0000313" key="3">
    <source>
        <dbReference type="Proteomes" id="UP000274131"/>
    </source>
</evidence>
<dbReference type="STRING" id="51028.A0A0N4V565"/>
<keyword evidence="1" id="KW-0472">Membrane</keyword>
<feature type="transmembrane region" description="Helical" evidence="1">
    <location>
        <begin position="12"/>
        <end position="32"/>
    </location>
</feature>
<dbReference type="WBParaSite" id="EVEC_0000534701-mRNA-1">
    <property type="protein sequence ID" value="EVEC_0000534701-mRNA-1"/>
    <property type="gene ID" value="EVEC_0000534701"/>
</dbReference>
<keyword evidence="1" id="KW-1133">Transmembrane helix</keyword>
<evidence type="ECO:0000256" key="1">
    <source>
        <dbReference type="SAM" id="Phobius"/>
    </source>
</evidence>
<reference evidence="2 3" key="2">
    <citation type="submission" date="2018-10" db="EMBL/GenBank/DDBJ databases">
        <authorList>
            <consortium name="Pathogen Informatics"/>
        </authorList>
    </citation>
    <scope>NUCLEOTIDE SEQUENCE [LARGE SCALE GENOMIC DNA]</scope>
</reference>
<dbReference type="SUPFAM" id="SSF51735">
    <property type="entry name" value="NAD(P)-binding Rossmann-fold domains"/>
    <property type="match status" value="1"/>
</dbReference>
<dbReference type="AlphaFoldDB" id="A0A0N4V565"/>
<reference evidence="4" key="1">
    <citation type="submission" date="2016-04" db="UniProtKB">
        <authorList>
            <consortium name="WormBaseParasite"/>
        </authorList>
    </citation>
    <scope>IDENTIFICATION</scope>
</reference>